<dbReference type="AlphaFoldDB" id="A0A819XDK0"/>
<feature type="region of interest" description="Disordered" evidence="1">
    <location>
        <begin position="55"/>
        <end position="76"/>
    </location>
</feature>
<evidence type="ECO:0000313" key="2">
    <source>
        <dbReference type="EMBL" id="CAF4134836.1"/>
    </source>
</evidence>
<protein>
    <submittedName>
        <fullName evidence="2">Uncharacterized protein</fullName>
    </submittedName>
</protein>
<evidence type="ECO:0000313" key="3">
    <source>
        <dbReference type="Proteomes" id="UP000663842"/>
    </source>
</evidence>
<dbReference type="Gene3D" id="1.10.530.10">
    <property type="match status" value="1"/>
</dbReference>
<feature type="non-terminal residue" evidence="2">
    <location>
        <position position="1"/>
    </location>
</feature>
<dbReference type="SUPFAM" id="SSF53955">
    <property type="entry name" value="Lysozyme-like"/>
    <property type="match status" value="1"/>
</dbReference>
<dbReference type="Proteomes" id="UP000663842">
    <property type="component" value="Unassembled WGS sequence"/>
</dbReference>
<organism evidence="2 3">
    <name type="scientific">Rotaria magnacalcarata</name>
    <dbReference type="NCBI Taxonomy" id="392030"/>
    <lineage>
        <taxon>Eukaryota</taxon>
        <taxon>Metazoa</taxon>
        <taxon>Spiralia</taxon>
        <taxon>Gnathifera</taxon>
        <taxon>Rotifera</taxon>
        <taxon>Eurotatoria</taxon>
        <taxon>Bdelloidea</taxon>
        <taxon>Philodinida</taxon>
        <taxon>Philodinidae</taxon>
        <taxon>Rotaria</taxon>
    </lineage>
</organism>
<gene>
    <name evidence="2" type="ORF">UXM345_LOCUS24216</name>
</gene>
<proteinExistence type="predicted"/>
<dbReference type="InterPro" id="IPR023346">
    <property type="entry name" value="Lysozyme-like_dom_sf"/>
</dbReference>
<sequence length="133" mass="14315">MPNCKHPEYLSHINAALVEGSITTCHRKAAFLAQLTHESGQLMYMEEIASGAAYEGRKDLGNTQPSDDKRSKGRGPIQLAVTSWTANGKAGVCREKATCVGNTFTGLRQGAASIQCCVTNRVAKPPDLARRIL</sequence>
<feature type="compositionally biased region" description="Basic and acidic residues" evidence="1">
    <location>
        <begin position="55"/>
        <end position="70"/>
    </location>
</feature>
<name>A0A819XDK0_9BILA</name>
<dbReference type="EMBL" id="CAJOBF010004353">
    <property type="protein sequence ID" value="CAF4134836.1"/>
    <property type="molecule type" value="Genomic_DNA"/>
</dbReference>
<reference evidence="2" key="1">
    <citation type="submission" date="2021-02" db="EMBL/GenBank/DDBJ databases">
        <authorList>
            <person name="Nowell W R."/>
        </authorList>
    </citation>
    <scope>NUCLEOTIDE SEQUENCE</scope>
</reference>
<accession>A0A819XDK0</accession>
<evidence type="ECO:0000256" key="1">
    <source>
        <dbReference type="SAM" id="MobiDB-lite"/>
    </source>
</evidence>
<comment type="caution">
    <text evidence="2">The sequence shown here is derived from an EMBL/GenBank/DDBJ whole genome shotgun (WGS) entry which is preliminary data.</text>
</comment>